<proteinExistence type="predicted"/>
<accession>A0AAD4G6P2</accession>
<protein>
    <submittedName>
        <fullName evidence="2">Uncharacterized protein</fullName>
    </submittedName>
</protein>
<comment type="caution">
    <text evidence="2">The sequence shown here is derived from an EMBL/GenBank/DDBJ whole genome shotgun (WGS) entry which is preliminary data.</text>
</comment>
<feature type="non-terminal residue" evidence="2">
    <location>
        <position position="70"/>
    </location>
</feature>
<name>A0AAD4G6P2_BOLED</name>
<sequence>MRLDGSTRLRHWAVRVIRSADLQHPGNHGLAHHPHRSKDGGPGCPRDGAHGRTEEACERFGLKLGEGRRR</sequence>
<dbReference type="EMBL" id="WHUW01000122">
    <property type="protein sequence ID" value="KAF8422611.1"/>
    <property type="molecule type" value="Genomic_DNA"/>
</dbReference>
<organism evidence="2 3">
    <name type="scientific">Boletus edulis BED1</name>
    <dbReference type="NCBI Taxonomy" id="1328754"/>
    <lineage>
        <taxon>Eukaryota</taxon>
        <taxon>Fungi</taxon>
        <taxon>Dikarya</taxon>
        <taxon>Basidiomycota</taxon>
        <taxon>Agaricomycotina</taxon>
        <taxon>Agaricomycetes</taxon>
        <taxon>Agaricomycetidae</taxon>
        <taxon>Boletales</taxon>
        <taxon>Boletineae</taxon>
        <taxon>Boletaceae</taxon>
        <taxon>Boletoideae</taxon>
        <taxon>Boletus</taxon>
    </lineage>
</organism>
<dbReference type="AlphaFoldDB" id="A0AAD4G6P2"/>
<gene>
    <name evidence="2" type="ORF">L210DRAFT_3571148</name>
</gene>
<evidence type="ECO:0000313" key="3">
    <source>
        <dbReference type="Proteomes" id="UP001194468"/>
    </source>
</evidence>
<evidence type="ECO:0000256" key="1">
    <source>
        <dbReference type="SAM" id="MobiDB-lite"/>
    </source>
</evidence>
<keyword evidence="3" id="KW-1185">Reference proteome</keyword>
<feature type="region of interest" description="Disordered" evidence="1">
    <location>
        <begin position="23"/>
        <end position="55"/>
    </location>
</feature>
<reference evidence="2" key="1">
    <citation type="submission" date="2019-10" db="EMBL/GenBank/DDBJ databases">
        <authorList>
            <consortium name="DOE Joint Genome Institute"/>
            <person name="Kuo A."/>
            <person name="Miyauchi S."/>
            <person name="Kiss E."/>
            <person name="Drula E."/>
            <person name="Kohler A."/>
            <person name="Sanchez-Garcia M."/>
            <person name="Andreopoulos B."/>
            <person name="Barry K.W."/>
            <person name="Bonito G."/>
            <person name="Buee M."/>
            <person name="Carver A."/>
            <person name="Chen C."/>
            <person name="Cichocki N."/>
            <person name="Clum A."/>
            <person name="Culley D."/>
            <person name="Crous P.W."/>
            <person name="Fauchery L."/>
            <person name="Girlanda M."/>
            <person name="Hayes R."/>
            <person name="Keri Z."/>
            <person name="LaButti K."/>
            <person name="Lipzen A."/>
            <person name="Lombard V."/>
            <person name="Magnuson J."/>
            <person name="Maillard F."/>
            <person name="Morin E."/>
            <person name="Murat C."/>
            <person name="Nolan M."/>
            <person name="Ohm R."/>
            <person name="Pangilinan J."/>
            <person name="Pereira M."/>
            <person name="Perotto S."/>
            <person name="Peter M."/>
            <person name="Riley R."/>
            <person name="Sitrit Y."/>
            <person name="Stielow B."/>
            <person name="Szollosi G."/>
            <person name="Zifcakova L."/>
            <person name="Stursova M."/>
            <person name="Spatafora J.W."/>
            <person name="Tedersoo L."/>
            <person name="Vaario L.-M."/>
            <person name="Yamada A."/>
            <person name="Yan M."/>
            <person name="Wang P."/>
            <person name="Xu J."/>
            <person name="Bruns T."/>
            <person name="Baldrian P."/>
            <person name="Vilgalys R."/>
            <person name="Henrissat B."/>
            <person name="Grigoriev I.V."/>
            <person name="Hibbett D."/>
            <person name="Nagy L.G."/>
            <person name="Martin F.M."/>
        </authorList>
    </citation>
    <scope>NUCLEOTIDE SEQUENCE</scope>
    <source>
        <strain evidence="2">BED1</strain>
    </source>
</reference>
<dbReference type="Proteomes" id="UP001194468">
    <property type="component" value="Unassembled WGS sequence"/>
</dbReference>
<reference evidence="2" key="2">
    <citation type="journal article" date="2020" name="Nat. Commun.">
        <title>Large-scale genome sequencing of mycorrhizal fungi provides insights into the early evolution of symbiotic traits.</title>
        <authorList>
            <person name="Miyauchi S."/>
            <person name="Kiss E."/>
            <person name="Kuo A."/>
            <person name="Drula E."/>
            <person name="Kohler A."/>
            <person name="Sanchez-Garcia M."/>
            <person name="Morin E."/>
            <person name="Andreopoulos B."/>
            <person name="Barry K.W."/>
            <person name="Bonito G."/>
            <person name="Buee M."/>
            <person name="Carver A."/>
            <person name="Chen C."/>
            <person name="Cichocki N."/>
            <person name="Clum A."/>
            <person name="Culley D."/>
            <person name="Crous P.W."/>
            <person name="Fauchery L."/>
            <person name="Girlanda M."/>
            <person name="Hayes R.D."/>
            <person name="Keri Z."/>
            <person name="LaButti K."/>
            <person name="Lipzen A."/>
            <person name="Lombard V."/>
            <person name="Magnuson J."/>
            <person name="Maillard F."/>
            <person name="Murat C."/>
            <person name="Nolan M."/>
            <person name="Ohm R.A."/>
            <person name="Pangilinan J."/>
            <person name="Pereira M.F."/>
            <person name="Perotto S."/>
            <person name="Peter M."/>
            <person name="Pfister S."/>
            <person name="Riley R."/>
            <person name="Sitrit Y."/>
            <person name="Stielow J.B."/>
            <person name="Szollosi G."/>
            <person name="Zifcakova L."/>
            <person name="Stursova M."/>
            <person name="Spatafora J.W."/>
            <person name="Tedersoo L."/>
            <person name="Vaario L.M."/>
            <person name="Yamada A."/>
            <person name="Yan M."/>
            <person name="Wang P."/>
            <person name="Xu J."/>
            <person name="Bruns T."/>
            <person name="Baldrian P."/>
            <person name="Vilgalys R."/>
            <person name="Dunand C."/>
            <person name="Henrissat B."/>
            <person name="Grigoriev I.V."/>
            <person name="Hibbett D."/>
            <person name="Nagy L.G."/>
            <person name="Martin F.M."/>
        </authorList>
    </citation>
    <scope>NUCLEOTIDE SEQUENCE</scope>
    <source>
        <strain evidence="2">BED1</strain>
    </source>
</reference>
<evidence type="ECO:0000313" key="2">
    <source>
        <dbReference type="EMBL" id="KAF8422611.1"/>
    </source>
</evidence>